<keyword evidence="1 3" id="KW-0378">Hydrolase</keyword>
<name>A0A143YYT2_9LACT</name>
<dbReference type="STRING" id="140314.SAMN04488076_1278"/>
<sequence length="285" mass="31817">MKMPHSIHTYYTYKDTPLQASFYPAQNKPGALTVIYIHGGGLVYGHRDDLPAVYRETFTNAGYNLLTIDYPLAPETKLPEMFRCLTLAVEWFLKNAATTLHLPANDYVLFGRSAGAYLAFLLAKDDLSQGPRGLISFYGYYALTEPSFSRPSAHYNQFPKAPASYLKQIPDSHPLAAGPIETRFPIYLYGRQTGSWLSLFLEEPMDVQRYSLSQAELFALPPVFLTASAADQDVPYLVSHSAAQSIPKAVFHPVLGLPHDFDSDLTNNAGKRIYQSVIQWLGRLG</sequence>
<dbReference type="InterPro" id="IPR050300">
    <property type="entry name" value="GDXG_lipolytic_enzyme"/>
</dbReference>
<protein>
    <submittedName>
        <fullName evidence="3">Alpha/beta hydrolase fold</fullName>
    </submittedName>
</protein>
<accession>A0A143YYT2</accession>
<dbReference type="InterPro" id="IPR013094">
    <property type="entry name" value="AB_hydrolase_3"/>
</dbReference>
<dbReference type="InterPro" id="IPR029058">
    <property type="entry name" value="AB_hydrolase_fold"/>
</dbReference>
<evidence type="ECO:0000313" key="4">
    <source>
        <dbReference type="Proteomes" id="UP000242754"/>
    </source>
</evidence>
<dbReference type="AlphaFoldDB" id="A0A143YYT2"/>
<evidence type="ECO:0000259" key="2">
    <source>
        <dbReference type="Pfam" id="PF07859"/>
    </source>
</evidence>
<reference evidence="3 4" key="1">
    <citation type="submission" date="2016-02" db="EMBL/GenBank/DDBJ databases">
        <authorList>
            <person name="Wen L."/>
            <person name="He K."/>
            <person name="Yang H."/>
        </authorList>
    </citation>
    <scope>NUCLEOTIDE SEQUENCE [LARGE SCALE GENOMIC DNA]</scope>
    <source>
        <strain evidence="3">Trichococcus palustris</strain>
    </source>
</reference>
<keyword evidence="4" id="KW-1185">Reference proteome</keyword>
<gene>
    <name evidence="3" type="ORF">Tpal_2689</name>
</gene>
<dbReference type="PANTHER" id="PTHR48081">
    <property type="entry name" value="AB HYDROLASE SUPERFAMILY PROTEIN C4A8.06C"/>
    <property type="match status" value="1"/>
</dbReference>
<dbReference type="GO" id="GO:0016787">
    <property type="term" value="F:hydrolase activity"/>
    <property type="evidence" value="ECO:0007669"/>
    <property type="project" value="UniProtKB-KW"/>
</dbReference>
<dbReference type="Proteomes" id="UP000242754">
    <property type="component" value="Unassembled WGS sequence"/>
</dbReference>
<organism evidence="3 4">
    <name type="scientific">Trichococcus palustris</name>
    <dbReference type="NCBI Taxonomy" id="140314"/>
    <lineage>
        <taxon>Bacteria</taxon>
        <taxon>Bacillati</taxon>
        <taxon>Bacillota</taxon>
        <taxon>Bacilli</taxon>
        <taxon>Lactobacillales</taxon>
        <taxon>Carnobacteriaceae</taxon>
        <taxon>Trichococcus</taxon>
    </lineage>
</organism>
<evidence type="ECO:0000256" key="1">
    <source>
        <dbReference type="ARBA" id="ARBA00022801"/>
    </source>
</evidence>
<feature type="domain" description="Alpha/beta hydrolase fold-3" evidence="2">
    <location>
        <begin position="34"/>
        <end position="150"/>
    </location>
</feature>
<dbReference type="Pfam" id="PF07859">
    <property type="entry name" value="Abhydrolase_3"/>
    <property type="match status" value="1"/>
</dbReference>
<proteinExistence type="predicted"/>
<dbReference type="SUPFAM" id="SSF53474">
    <property type="entry name" value="alpha/beta-Hydrolases"/>
    <property type="match status" value="1"/>
</dbReference>
<dbReference type="EMBL" id="FJNE01000011">
    <property type="protein sequence ID" value="CZR01871.1"/>
    <property type="molecule type" value="Genomic_DNA"/>
</dbReference>
<dbReference type="Gene3D" id="3.40.50.1820">
    <property type="entry name" value="alpha/beta hydrolase"/>
    <property type="match status" value="1"/>
</dbReference>
<evidence type="ECO:0000313" key="3">
    <source>
        <dbReference type="EMBL" id="CZR01871.1"/>
    </source>
</evidence>